<dbReference type="RefSeq" id="WP_220588869.1">
    <property type="nucleotide sequence ID" value="NZ_RKLQ01000002.1"/>
</dbReference>
<dbReference type="InterPro" id="IPR008972">
    <property type="entry name" value="Cupredoxin"/>
</dbReference>
<proteinExistence type="predicted"/>
<protein>
    <recommendedName>
        <fullName evidence="6">Blue (type 1) copper domain-containing protein</fullName>
    </recommendedName>
</protein>
<sequence>MPTQTSDPDSEPILDRPVLRRPLLKALGGGVALSLGGGAVVAGQETETTDGIDSYYGYPVPDPEAIPTDLEPDHEVTLHADLPEDLADPERPPYFHYEPSGLAVEPGDVVQFTAVTPDHSVTAYHPEMGFQQRVPDDVAPFSSPVLSAGAAWLYEFDEPGVYDVYCGPHHVLGMVMRLVVGDVEADYVDTFEGREPTDDQPPLFAPFSQAFLEQELNALSDENEECEWPWVTPVEVLSAPALDPENVQEVETVPFEDVLEDLERFDPIETESETETETETEAEG</sequence>
<dbReference type="InterPro" id="IPR000923">
    <property type="entry name" value="BlueCu_1"/>
</dbReference>
<keyword evidence="8" id="KW-1185">Reference proteome</keyword>
<gene>
    <name evidence="7" type="ORF">EGD98_13380</name>
</gene>
<organism evidence="7 8">
    <name type="scientific">Haloarcula salinisoli</name>
    <dbReference type="NCBI Taxonomy" id="2487746"/>
    <lineage>
        <taxon>Archaea</taxon>
        <taxon>Methanobacteriati</taxon>
        <taxon>Methanobacteriota</taxon>
        <taxon>Stenosarchaea group</taxon>
        <taxon>Halobacteria</taxon>
        <taxon>Halobacteriales</taxon>
        <taxon>Haloarculaceae</taxon>
        <taxon>Haloarcula</taxon>
    </lineage>
</organism>
<evidence type="ECO:0000259" key="6">
    <source>
        <dbReference type="Pfam" id="PF00127"/>
    </source>
</evidence>
<evidence type="ECO:0000256" key="4">
    <source>
        <dbReference type="ARBA" id="ARBA00023008"/>
    </source>
</evidence>
<evidence type="ECO:0000313" key="7">
    <source>
        <dbReference type="EMBL" id="MBX0304662.1"/>
    </source>
</evidence>
<dbReference type="Pfam" id="PF00127">
    <property type="entry name" value="Copper-bind"/>
    <property type="match status" value="1"/>
</dbReference>
<comment type="caution">
    <text evidence="7">The sequence shown here is derived from an EMBL/GenBank/DDBJ whole genome shotgun (WGS) entry which is preliminary data.</text>
</comment>
<keyword evidence="4" id="KW-0186">Copper</keyword>
<dbReference type="GO" id="GO:0005507">
    <property type="term" value="F:copper ion binding"/>
    <property type="evidence" value="ECO:0007669"/>
    <property type="project" value="InterPro"/>
</dbReference>
<dbReference type="GO" id="GO:0009055">
    <property type="term" value="F:electron transfer activity"/>
    <property type="evidence" value="ECO:0007669"/>
    <property type="project" value="InterPro"/>
</dbReference>
<dbReference type="SUPFAM" id="SSF49503">
    <property type="entry name" value="Cupredoxins"/>
    <property type="match status" value="1"/>
</dbReference>
<evidence type="ECO:0000313" key="8">
    <source>
        <dbReference type="Proteomes" id="UP000783863"/>
    </source>
</evidence>
<keyword evidence="3" id="KW-0249">Electron transport</keyword>
<evidence type="ECO:0000256" key="5">
    <source>
        <dbReference type="SAM" id="MobiDB-lite"/>
    </source>
</evidence>
<dbReference type="Gene3D" id="2.60.40.420">
    <property type="entry name" value="Cupredoxins - blue copper proteins"/>
    <property type="match status" value="1"/>
</dbReference>
<feature type="domain" description="Blue (type 1) copper" evidence="6">
    <location>
        <begin position="95"/>
        <end position="180"/>
    </location>
</feature>
<evidence type="ECO:0000256" key="2">
    <source>
        <dbReference type="ARBA" id="ARBA00022723"/>
    </source>
</evidence>
<feature type="region of interest" description="Disordered" evidence="5">
    <location>
        <begin position="260"/>
        <end position="284"/>
    </location>
</feature>
<dbReference type="Proteomes" id="UP000783863">
    <property type="component" value="Unassembled WGS sequence"/>
</dbReference>
<feature type="compositionally biased region" description="Acidic residues" evidence="5">
    <location>
        <begin position="268"/>
        <end position="284"/>
    </location>
</feature>
<dbReference type="InterPro" id="IPR028871">
    <property type="entry name" value="BlueCu_1_BS"/>
</dbReference>
<evidence type="ECO:0000256" key="1">
    <source>
        <dbReference type="ARBA" id="ARBA00022448"/>
    </source>
</evidence>
<name>A0A8J8C8T6_9EURY</name>
<dbReference type="AlphaFoldDB" id="A0A8J8C8T6"/>
<dbReference type="EMBL" id="RKLQ01000002">
    <property type="protein sequence ID" value="MBX0304662.1"/>
    <property type="molecule type" value="Genomic_DNA"/>
</dbReference>
<keyword evidence="2" id="KW-0479">Metal-binding</keyword>
<keyword evidence="1" id="KW-0813">Transport</keyword>
<accession>A0A8J8C8T6</accession>
<evidence type="ECO:0000256" key="3">
    <source>
        <dbReference type="ARBA" id="ARBA00022982"/>
    </source>
</evidence>
<dbReference type="PROSITE" id="PS00196">
    <property type="entry name" value="COPPER_BLUE"/>
    <property type="match status" value="1"/>
</dbReference>
<reference evidence="7" key="1">
    <citation type="submission" date="2021-06" db="EMBL/GenBank/DDBJ databases">
        <title>Halomicroarcula sp. F24A a new haloarchaeum isolated from saline soil.</title>
        <authorList>
            <person name="Duran-Viseras A."/>
            <person name="Sanchez-Porro C."/>
            <person name="Ventosa A."/>
        </authorList>
    </citation>
    <scope>NUCLEOTIDE SEQUENCE</scope>
    <source>
        <strain evidence="7">F24A</strain>
    </source>
</reference>